<sequence length="272" mass="30555">MKNLTFFQKKAKELRKEILTMAFKSQRHHISSSLSIIDVLVVLYWGVLKISPQDHWNLKRDRFILSKGHAASALYAVLADRGFFPKKYLESYGKEGTILGIHPDYGYLAGIELSTGSLGHGLSAGCGMALAAKLDSLNSRVFVLLSDGECDIGTVWEAVLFANQQKLDNLVAVVDYNKFQAFGKVKDVIDLEPFVKKWKAFGWEVREVNGHNFKQLLQATKSVPLKKGKPTVIIAHTVAGKGVSFLENKLEWHYLNLTKEQYKRAISELDNL</sequence>
<dbReference type="Pfam" id="PF00456">
    <property type="entry name" value="Transketolase_N"/>
    <property type="match status" value="1"/>
</dbReference>
<proteinExistence type="predicted"/>
<dbReference type="Gene3D" id="3.40.50.970">
    <property type="match status" value="1"/>
</dbReference>
<dbReference type="InterPro" id="IPR029061">
    <property type="entry name" value="THDP-binding"/>
</dbReference>
<gene>
    <name evidence="2" type="ORF">UT12_C0017G0006</name>
</gene>
<evidence type="ECO:0000313" key="3">
    <source>
        <dbReference type="Proteomes" id="UP000034893"/>
    </source>
</evidence>
<protein>
    <recommendedName>
        <fullName evidence="1">Transketolase N-terminal domain-containing protein</fullName>
    </recommendedName>
</protein>
<dbReference type="CDD" id="cd02012">
    <property type="entry name" value="TPP_TK"/>
    <property type="match status" value="1"/>
</dbReference>
<dbReference type="Proteomes" id="UP000034893">
    <property type="component" value="Unassembled WGS sequence"/>
</dbReference>
<dbReference type="EMBL" id="LBVP01000017">
    <property type="protein sequence ID" value="KKQ89285.1"/>
    <property type="molecule type" value="Genomic_DNA"/>
</dbReference>
<organism evidence="2 3">
    <name type="scientific">Candidatus Curtissbacteria bacterium GW2011_GWC2_38_9</name>
    <dbReference type="NCBI Taxonomy" id="1618414"/>
    <lineage>
        <taxon>Bacteria</taxon>
        <taxon>Candidatus Curtissiibacteriota</taxon>
    </lineage>
</organism>
<reference evidence="2 3" key="1">
    <citation type="journal article" date="2015" name="Nature">
        <title>rRNA introns, odd ribosomes, and small enigmatic genomes across a large radiation of phyla.</title>
        <authorList>
            <person name="Brown C.T."/>
            <person name="Hug L.A."/>
            <person name="Thomas B.C."/>
            <person name="Sharon I."/>
            <person name="Castelle C.J."/>
            <person name="Singh A."/>
            <person name="Wilkins M.J."/>
            <person name="Williams K.H."/>
            <person name="Banfield J.F."/>
        </authorList>
    </citation>
    <scope>NUCLEOTIDE SEQUENCE [LARGE SCALE GENOMIC DNA]</scope>
</reference>
<dbReference type="SUPFAM" id="SSF52518">
    <property type="entry name" value="Thiamin diphosphate-binding fold (THDP-binding)"/>
    <property type="match status" value="1"/>
</dbReference>
<comment type="caution">
    <text evidence="2">The sequence shown here is derived from an EMBL/GenBank/DDBJ whole genome shotgun (WGS) entry which is preliminary data.</text>
</comment>
<accession>A0A0G0LMS9</accession>
<dbReference type="PANTHER" id="PTHR47514">
    <property type="entry name" value="TRANSKETOLASE N-TERMINAL SECTION-RELATED"/>
    <property type="match status" value="1"/>
</dbReference>
<evidence type="ECO:0000313" key="2">
    <source>
        <dbReference type="EMBL" id="KKQ89285.1"/>
    </source>
</evidence>
<evidence type="ECO:0000259" key="1">
    <source>
        <dbReference type="Pfam" id="PF00456"/>
    </source>
</evidence>
<dbReference type="PATRIC" id="fig|1618414.3.peg.476"/>
<dbReference type="AlphaFoldDB" id="A0A0G0LMS9"/>
<dbReference type="PANTHER" id="PTHR47514:SF2">
    <property type="entry name" value="TRANSKETOLASE"/>
    <property type="match status" value="1"/>
</dbReference>
<feature type="domain" description="Transketolase N-terminal" evidence="1">
    <location>
        <begin position="24"/>
        <end position="263"/>
    </location>
</feature>
<dbReference type="InterPro" id="IPR005474">
    <property type="entry name" value="Transketolase_N"/>
</dbReference>
<name>A0A0G0LMS9_9BACT</name>